<dbReference type="SUPFAM" id="SSF53041">
    <property type="entry name" value="Resolvase-like"/>
    <property type="match status" value="1"/>
</dbReference>
<dbReference type="OrthoDB" id="8585334at2"/>
<reference evidence="9" key="1">
    <citation type="submission" date="2015-08" db="EMBL/GenBank/DDBJ databases">
        <authorList>
            <person name="Varghese N."/>
        </authorList>
    </citation>
    <scope>NUCLEOTIDE SEQUENCE [LARGE SCALE GENOMIC DNA]</scope>
    <source>
        <strain evidence="9">DSM 17901</strain>
    </source>
</reference>
<sequence>MATFAYLRVSTKDQTTEQQLAQIQGAGHQIEKDRVYVEQGVSGKVPALQREQFSKLNERMDSGDSLVVTKLDRLGRDMLDVIATIRDLTERGISVVILGLGTLDNTPQSKLTLAMLAAISEYERDLISERTKAKLAKLKADGVKLGRPVKTTDEALRQKAESLFAQNMSWRKVAAELGIALSTLQRMMRVSA</sequence>
<dbReference type="Pfam" id="PF00239">
    <property type="entry name" value="Resolvase"/>
    <property type="match status" value="1"/>
</dbReference>
<dbReference type="PROSITE" id="PS00398">
    <property type="entry name" value="RECOMBINASES_2"/>
    <property type="match status" value="1"/>
</dbReference>
<feature type="domain" description="Resolvase/invertase-type recombinase catalytic" evidence="7">
    <location>
        <begin position="2"/>
        <end position="142"/>
    </location>
</feature>
<dbReference type="STRING" id="375574.GCA_001418035_01060"/>
<organism evidence="8 9">
    <name type="scientific">Gulbenkiania indica</name>
    <dbReference type="NCBI Taxonomy" id="375574"/>
    <lineage>
        <taxon>Bacteria</taxon>
        <taxon>Pseudomonadati</taxon>
        <taxon>Pseudomonadota</taxon>
        <taxon>Betaproteobacteria</taxon>
        <taxon>Neisseriales</taxon>
        <taxon>Chromobacteriaceae</taxon>
        <taxon>Gulbenkiania</taxon>
    </lineage>
</organism>
<comment type="similarity">
    <text evidence="1">Belongs to the site-specific recombinase resolvase family.</text>
</comment>
<evidence type="ECO:0000256" key="5">
    <source>
        <dbReference type="PIRSR" id="PIRSR606118-50"/>
    </source>
</evidence>
<dbReference type="PANTHER" id="PTHR30461">
    <property type="entry name" value="DNA-INVERTASE FROM LAMBDOID PROPHAGE"/>
    <property type="match status" value="1"/>
</dbReference>
<proteinExistence type="inferred from homology"/>
<dbReference type="InterPro" id="IPR006118">
    <property type="entry name" value="Recombinase_CS"/>
</dbReference>
<dbReference type="PROSITE" id="PS51736">
    <property type="entry name" value="RECOMBINASES_3"/>
    <property type="match status" value="1"/>
</dbReference>
<dbReference type="AlphaFoldDB" id="A0A0K6GUL4"/>
<dbReference type="PANTHER" id="PTHR30461:SF2">
    <property type="entry name" value="SERINE RECOMBINASE PINE-RELATED"/>
    <property type="match status" value="1"/>
</dbReference>
<evidence type="ECO:0000256" key="6">
    <source>
        <dbReference type="PROSITE-ProRule" id="PRU10137"/>
    </source>
</evidence>
<dbReference type="Gene3D" id="1.10.10.60">
    <property type="entry name" value="Homeodomain-like"/>
    <property type="match status" value="1"/>
</dbReference>
<dbReference type="SMART" id="SM00857">
    <property type="entry name" value="Resolvase"/>
    <property type="match status" value="1"/>
</dbReference>
<evidence type="ECO:0000259" key="7">
    <source>
        <dbReference type="PROSITE" id="PS51736"/>
    </source>
</evidence>
<gene>
    <name evidence="8" type="ORF">Ga0061063_1267</name>
</gene>
<dbReference type="GO" id="GO:0015074">
    <property type="term" value="P:DNA integration"/>
    <property type="evidence" value="ECO:0007669"/>
    <property type="project" value="UniProtKB-KW"/>
</dbReference>
<evidence type="ECO:0000256" key="4">
    <source>
        <dbReference type="ARBA" id="ARBA00023172"/>
    </source>
</evidence>
<keyword evidence="9" id="KW-1185">Reference proteome</keyword>
<keyword evidence="2" id="KW-0229">DNA integration</keyword>
<dbReference type="RefSeq" id="WP_055433621.1">
    <property type="nucleotide sequence ID" value="NZ_CYHA01000002.1"/>
</dbReference>
<dbReference type="GO" id="GO:0003677">
    <property type="term" value="F:DNA binding"/>
    <property type="evidence" value="ECO:0007669"/>
    <property type="project" value="UniProtKB-KW"/>
</dbReference>
<name>A0A0K6GUL4_9NEIS</name>
<dbReference type="InterPro" id="IPR006119">
    <property type="entry name" value="Resolv_N"/>
</dbReference>
<dbReference type="EMBL" id="CYHA01000002">
    <property type="protein sequence ID" value="CUA82421.1"/>
    <property type="molecule type" value="Genomic_DNA"/>
</dbReference>
<dbReference type="Proteomes" id="UP000243535">
    <property type="component" value="Unassembled WGS sequence"/>
</dbReference>
<evidence type="ECO:0000256" key="3">
    <source>
        <dbReference type="ARBA" id="ARBA00023125"/>
    </source>
</evidence>
<evidence type="ECO:0000313" key="8">
    <source>
        <dbReference type="EMBL" id="CUA82421.1"/>
    </source>
</evidence>
<feature type="active site" description="O-(5'-phospho-DNA)-serine intermediate" evidence="5 6">
    <location>
        <position position="10"/>
    </location>
</feature>
<dbReference type="Gene3D" id="3.40.50.1390">
    <property type="entry name" value="Resolvase, N-terminal catalytic domain"/>
    <property type="match status" value="1"/>
</dbReference>
<dbReference type="InterPro" id="IPR036162">
    <property type="entry name" value="Resolvase-like_N_sf"/>
</dbReference>
<protein>
    <submittedName>
        <fullName evidence="8">Site-specific DNA recombinase related to the DNA invertase Pin</fullName>
    </submittedName>
</protein>
<evidence type="ECO:0000256" key="2">
    <source>
        <dbReference type="ARBA" id="ARBA00022908"/>
    </source>
</evidence>
<dbReference type="PROSITE" id="PS00397">
    <property type="entry name" value="RECOMBINASES_1"/>
    <property type="match status" value="1"/>
</dbReference>
<evidence type="ECO:0000313" key="9">
    <source>
        <dbReference type="Proteomes" id="UP000243535"/>
    </source>
</evidence>
<dbReference type="SUPFAM" id="SSF46689">
    <property type="entry name" value="Homeodomain-like"/>
    <property type="match status" value="1"/>
</dbReference>
<dbReference type="InterPro" id="IPR009057">
    <property type="entry name" value="Homeodomain-like_sf"/>
</dbReference>
<dbReference type="InterPro" id="IPR050639">
    <property type="entry name" value="SSR_resolvase"/>
</dbReference>
<dbReference type="CDD" id="cd03768">
    <property type="entry name" value="SR_ResInv"/>
    <property type="match status" value="1"/>
</dbReference>
<keyword evidence="4" id="KW-0233">DNA recombination</keyword>
<keyword evidence="3" id="KW-0238">DNA-binding</keyword>
<evidence type="ECO:0000256" key="1">
    <source>
        <dbReference type="ARBA" id="ARBA00009913"/>
    </source>
</evidence>
<dbReference type="GO" id="GO:0000150">
    <property type="term" value="F:DNA strand exchange activity"/>
    <property type="evidence" value="ECO:0007669"/>
    <property type="project" value="InterPro"/>
</dbReference>
<accession>A0A0K6GUL4</accession>